<keyword evidence="10" id="KW-1185">Reference proteome</keyword>
<evidence type="ECO:0000256" key="4">
    <source>
        <dbReference type="ARBA" id="ARBA00022737"/>
    </source>
</evidence>
<dbReference type="PANTHER" id="PTHR43177">
    <property type="entry name" value="PROTEIN NRFC"/>
    <property type="match status" value="1"/>
</dbReference>
<dbReference type="PROSITE" id="PS00198">
    <property type="entry name" value="4FE4S_FER_1"/>
    <property type="match status" value="1"/>
</dbReference>
<comment type="caution">
    <text evidence="9">The sequence shown here is derived from an EMBL/GenBank/DDBJ whole genome shotgun (WGS) entry which is preliminary data.</text>
</comment>
<keyword evidence="1" id="KW-0813">Transport</keyword>
<dbReference type="Pfam" id="PF12800">
    <property type="entry name" value="Fer4_4"/>
    <property type="match status" value="1"/>
</dbReference>
<evidence type="ECO:0000256" key="6">
    <source>
        <dbReference type="ARBA" id="ARBA00023004"/>
    </source>
</evidence>
<reference evidence="9 10" key="1">
    <citation type="submission" date="2024-03" db="EMBL/GenBank/DDBJ databases">
        <title>Human intestinal bacterial collection.</title>
        <authorList>
            <person name="Pauvert C."/>
            <person name="Hitch T.C.A."/>
            <person name="Clavel T."/>
        </authorList>
    </citation>
    <scope>NUCLEOTIDE SEQUENCE [LARGE SCALE GENOMIC DNA]</scope>
    <source>
        <strain evidence="9 10">CLA-SR-H021</strain>
    </source>
</reference>
<organism evidence="9 10">
    <name type="scientific">Enterocloster hominis</name>
    <name type="common">ex Hitch et al. 2024</name>
    <dbReference type="NCBI Taxonomy" id="1917870"/>
    <lineage>
        <taxon>Bacteria</taxon>
        <taxon>Bacillati</taxon>
        <taxon>Bacillota</taxon>
        <taxon>Clostridia</taxon>
        <taxon>Lachnospirales</taxon>
        <taxon>Lachnospiraceae</taxon>
        <taxon>Enterocloster</taxon>
    </lineage>
</organism>
<feature type="domain" description="4Fe-4S ferredoxin-type" evidence="8">
    <location>
        <begin position="76"/>
        <end position="108"/>
    </location>
</feature>
<name>A0ABV1D4G7_9FIRM</name>
<evidence type="ECO:0000256" key="1">
    <source>
        <dbReference type="ARBA" id="ARBA00022448"/>
    </source>
</evidence>
<evidence type="ECO:0000256" key="2">
    <source>
        <dbReference type="ARBA" id="ARBA00022485"/>
    </source>
</evidence>
<dbReference type="SUPFAM" id="SSF54862">
    <property type="entry name" value="4Fe-4S ferredoxins"/>
    <property type="match status" value="1"/>
</dbReference>
<evidence type="ECO:0000259" key="8">
    <source>
        <dbReference type="PROSITE" id="PS51379"/>
    </source>
</evidence>
<evidence type="ECO:0000313" key="9">
    <source>
        <dbReference type="EMBL" id="MEQ2425288.1"/>
    </source>
</evidence>
<accession>A0ABV1D4G7</accession>
<dbReference type="RefSeq" id="WP_008724407.1">
    <property type="nucleotide sequence ID" value="NZ_JAJFDX010000006.1"/>
</dbReference>
<dbReference type="Gene3D" id="3.30.70.20">
    <property type="match status" value="2"/>
</dbReference>
<keyword evidence="3" id="KW-0479">Metal-binding</keyword>
<keyword evidence="5" id="KW-0249">Electron transport</keyword>
<dbReference type="Proteomes" id="UP001454086">
    <property type="component" value="Unassembled WGS sequence"/>
</dbReference>
<dbReference type="EMBL" id="JBBMFM010000029">
    <property type="protein sequence ID" value="MEQ2425288.1"/>
    <property type="molecule type" value="Genomic_DNA"/>
</dbReference>
<keyword evidence="4" id="KW-0677">Repeat</keyword>
<keyword evidence="6" id="KW-0408">Iron</keyword>
<dbReference type="CDD" id="cd16371">
    <property type="entry name" value="DMSOR_beta_like"/>
    <property type="match status" value="1"/>
</dbReference>
<evidence type="ECO:0000256" key="5">
    <source>
        <dbReference type="ARBA" id="ARBA00022982"/>
    </source>
</evidence>
<dbReference type="Pfam" id="PF13247">
    <property type="entry name" value="Fer4_11"/>
    <property type="match status" value="1"/>
</dbReference>
<dbReference type="PROSITE" id="PS51379">
    <property type="entry name" value="4FE4S_FER_2"/>
    <property type="match status" value="3"/>
</dbReference>
<evidence type="ECO:0000256" key="3">
    <source>
        <dbReference type="ARBA" id="ARBA00022723"/>
    </source>
</evidence>
<gene>
    <name evidence="9" type="ORF">WMQ36_09925</name>
</gene>
<evidence type="ECO:0000256" key="7">
    <source>
        <dbReference type="ARBA" id="ARBA00023014"/>
    </source>
</evidence>
<dbReference type="PANTHER" id="PTHR43177:SF5">
    <property type="entry name" value="ANAEROBIC DIMETHYL SULFOXIDE REDUCTASE CHAIN B-RELATED"/>
    <property type="match status" value="1"/>
</dbReference>
<dbReference type="InterPro" id="IPR050954">
    <property type="entry name" value="ET_IronSulfur_Cluster-Binding"/>
</dbReference>
<feature type="domain" description="4Fe-4S ferredoxin-type" evidence="8">
    <location>
        <begin position="4"/>
        <end position="34"/>
    </location>
</feature>
<dbReference type="InterPro" id="IPR017900">
    <property type="entry name" value="4Fe4S_Fe_S_CS"/>
</dbReference>
<feature type="domain" description="4Fe-4S ferredoxin-type" evidence="8">
    <location>
        <begin position="110"/>
        <end position="140"/>
    </location>
</feature>
<keyword evidence="7" id="KW-0411">Iron-sulfur</keyword>
<evidence type="ECO:0000313" key="10">
    <source>
        <dbReference type="Proteomes" id="UP001454086"/>
    </source>
</evidence>
<keyword evidence="2" id="KW-0004">4Fe-4S</keyword>
<sequence>MRQWGFWFDQQDCINCHACEIACKVWNEEKRGDARLYPLRELTEGSAGENATEKNYYMKERLRRSWYEERGNKPPDLMRYNMNISCNHCSKPACVDACPTGRIYKEDTYGIVLANEEIPCISCGRCQKACPWEAPQFYTILKERPVMVKCDLCMERIGKGLKPACVAACPMRALEAGELKGLKERHSVDHTEQAIGFERGNTDPNIIFRKRGNTF</sequence>
<dbReference type="InterPro" id="IPR017896">
    <property type="entry name" value="4Fe4S_Fe-S-bd"/>
</dbReference>
<proteinExistence type="predicted"/>
<protein>
    <submittedName>
        <fullName evidence="9">4Fe-4S dicluster domain-containing protein</fullName>
    </submittedName>
</protein>